<evidence type="ECO:0000313" key="3">
    <source>
        <dbReference type="Proteomes" id="UP001627154"/>
    </source>
</evidence>
<organism evidence="2 3">
    <name type="scientific">Trichogramma kaykai</name>
    <dbReference type="NCBI Taxonomy" id="54128"/>
    <lineage>
        <taxon>Eukaryota</taxon>
        <taxon>Metazoa</taxon>
        <taxon>Ecdysozoa</taxon>
        <taxon>Arthropoda</taxon>
        <taxon>Hexapoda</taxon>
        <taxon>Insecta</taxon>
        <taxon>Pterygota</taxon>
        <taxon>Neoptera</taxon>
        <taxon>Endopterygota</taxon>
        <taxon>Hymenoptera</taxon>
        <taxon>Apocrita</taxon>
        <taxon>Proctotrupomorpha</taxon>
        <taxon>Chalcidoidea</taxon>
        <taxon>Trichogrammatidae</taxon>
        <taxon>Trichogramma</taxon>
    </lineage>
</organism>
<name>A0ABD2WXB5_9HYME</name>
<dbReference type="EMBL" id="JBJJXI010000066">
    <property type="protein sequence ID" value="KAL3397393.1"/>
    <property type="molecule type" value="Genomic_DNA"/>
</dbReference>
<comment type="caution">
    <text evidence="2">The sequence shown here is derived from an EMBL/GenBank/DDBJ whole genome shotgun (WGS) entry which is preliminary data.</text>
</comment>
<dbReference type="Proteomes" id="UP001627154">
    <property type="component" value="Unassembled WGS sequence"/>
</dbReference>
<proteinExistence type="predicted"/>
<evidence type="ECO:0000313" key="2">
    <source>
        <dbReference type="EMBL" id="KAL3397393.1"/>
    </source>
</evidence>
<dbReference type="AlphaFoldDB" id="A0ABD2WXB5"/>
<accession>A0ABD2WXB5</accession>
<sequence>MQSYHWEKNVLDDFRYQDRKNAAILLAKRIIGFSIGDDYIELSNSEIIEKPEVTLLPNISGQARTLTTVSRFDIPEVKIAGKISIRNTSGSHEYYNYELKVKNTRLKTAVNYFIEGDGFTVENYLNEFEHTDMKLTYENESGEIVSVLDKLTDKVKREAVEHYLLDNTFDEILSAIHDLFLEPLYDRGSASNQVGADYSLRNKFRIHLKQLYGAFKIFVDKFLDATNESLKADSGSATLPKLFCIGETDDGDEVLSVVEARIENLNTMRCDRRPIVLPENKEAHLYIPLEFENLMVSFLDARDQFCVFYFTLMFYKNYSQVTYKKGDRNVEICVKTIESSFMQLAIKKINDEKADIKLVQFKIKNLEYEWNPTAKLVLDPSITQAIEDKIKSHIAKVIAKDELGLFAVNPPNVEIDYDSDDFSGREEGEEENADENNE</sequence>
<protein>
    <submittedName>
        <fullName evidence="2">Uncharacterized protein</fullName>
    </submittedName>
</protein>
<evidence type="ECO:0000256" key="1">
    <source>
        <dbReference type="SAM" id="MobiDB-lite"/>
    </source>
</evidence>
<gene>
    <name evidence="2" type="ORF">TKK_008953</name>
</gene>
<reference evidence="2 3" key="1">
    <citation type="journal article" date="2024" name="bioRxiv">
        <title>A reference genome for Trichogramma kaykai: A tiny desert-dwelling parasitoid wasp with competing sex-ratio distorters.</title>
        <authorList>
            <person name="Culotta J."/>
            <person name="Lindsey A.R."/>
        </authorList>
    </citation>
    <scope>NUCLEOTIDE SEQUENCE [LARGE SCALE GENOMIC DNA]</scope>
    <source>
        <strain evidence="2 3">KSX58</strain>
    </source>
</reference>
<keyword evidence="3" id="KW-1185">Reference proteome</keyword>
<feature type="region of interest" description="Disordered" evidence="1">
    <location>
        <begin position="416"/>
        <end position="438"/>
    </location>
</feature>